<dbReference type="OrthoDB" id="10044938at2759"/>
<feature type="region of interest" description="Disordered" evidence="3">
    <location>
        <begin position="197"/>
        <end position="276"/>
    </location>
</feature>
<feature type="region of interest" description="Disordered" evidence="3">
    <location>
        <begin position="398"/>
        <end position="525"/>
    </location>
</feature>
<name>A0A9Q8YZW1_CURCL</name>
<protein>
    <recommendedName>
        <fullName evidence="8">RRM domain-containing protein</fullName>
    </recommendedName>
</protein>
<dbReference type="PANTHER" id="PTHR23295">
    <property type="entry name" value="NUCLEAR RECEPTOR COACTIVATOR 5-RELATED"/>
    <property type="match status" value="1"/>
</dbReference>
<reference evidence="6" key="1">
    <citation type="submission" date="2021-12" db="EMBL/GenBank/DDBJ databases">
        <title>Curvularia clavata genome.</title>
        <authorList>
            <person name="Cao Y."/>
        </authorList>
    </citation>
    <scope>NUCLEOTIDE SEQUENCE</scope>
    <source>
        <strain evidence="6">Yc1106</strain>
    </source>
</reference>
<keyword evidence="2" id="KW-0496">Mitochondrion</keyword>
<dbReference type="Gene3D" id="3.30.70.330">
    <property type="match status" value="1"/>
</dbReference>
<feature type="region of interest" description="Disordered" evidence="3">
    <location>
        <begin position="1"/>
        <end position="36"/>
    </location>
</feature>
<evidence type="ECO:0000313" key="6">
    <source>
        <dbReference type="EMBL" id="USP73124.1"/>
    </source>
</evidence>
<dbReference type="SUPFAM" id="SSF54928">
    <property type="entry name" value="RNA-binding domain, RBD"/>
    <property type="match status" value="1"/>
</dbReference>
<dbReference type="AlphaFoldDB" id="A0A9Q8YZW1"/>
<evidence type="ECO:0000313" key="7">
    <source>
        <dbReference type="Proteomes" id="UP001056012"/>
    </source>
</evidence>
<evidence type="ECO:0000256" key="2">
    <source>
        <dbReference type="PROSITE-ProRule" id="PRU01094"/>
    </source>
</evidence>
<feature type="compositionally biased region" description="Basic residues" evidence="3">
    <location>
        <begin position="503"/>
        <end position="517"/>
    </location>
</feature>
<feature type="compositionally biased region" description="Low complexity" evidence="3">
    <location>
        <begin position="848"/>
        <end position="870"/>
    </location>
</feature>
<evidence type="ECO:0000256" key="1">
    <source>
        <dbReference type="PROSITE-ProRule" id="PRU00176"/>
    </source>
</evidence>
<evidence type="ECO:0000259" key="5">
    <source>
        <dbReference type="PROSITE" id="PS51758"/>
    </source>
</evidence>
<dbReference type="Pfam" id="PF00076">
    <property type="entry name" value="RRM_1"/>
    <property type="match status" value="1"/>
</dbReference>
<dbReference type="CDD" id="cd12342">
    <property type="entry name" value="RRM_Nab3p"/>
    <property type="match status" value="1"/>
</dbReference>
<dbReference type="EMBL" id="CP089274">
    <property type="protein sequence ID" value="USP73124.1"/>
    <property type="molecule type" value="Genomic_DNA"/>
</dbReference>
<dbReference type="InterPro" id="IPR000504">
    <property type="entry name" value="RRM_dom"/>
</dbReference>
<feature type="compositionally biased region" description="Basic and acidic residues" evidence="3">
    <location>
        <begin position="460"/>
        <end position="475"/>
    </location>
</feature>
<dbReference type="PANTHER" id="PTHR23295:SF6">
    <property type="entry name" value="NEOSIN, ISOFORM A"/>
    <property type="match status" value="1"/>
</dbReference>
<feature type="compositionally biased region" description="Low complexity" evidence="3">
    <location>
        <begin position="825"/>
        <end position="840"/>
    </location>
</feature>
<proteinExistence type="predicted"/>
<dbReference type="InterPro" id="IPR012677">
    <property type="entry name" value="Nucleotide-bd_a/b_plait_sf"/>
</dbReference>
<evidence type="ECO:0000259" key="4">
    <source>
        <dbReference type="PROSITE" id="PS50102"/>
    </source>
</evidence>
<accession>A0A9Q8YZW1</accession>
<sequence>MRPNSSPPQEAEHIRHQSLTPESPRPQNVPSPANIPILVEHMDATYNDLSQHASNTTASAPYYADPASAAAYHHLTGGAAPAVPGGGEGAPSGYAQSTAYGAGGGGGGGGTTMGTQAHATSSMQNFTTQHSSHSASAADAPQAQGQHVPSAYPYSHDSAYAAQQAPSQSAQGAHYQTEARNGPNVDVQALLDSLTPAATSANPGQYAAPHMSTQPAQPQHNVSSLPAAANLPARPPTQEQPATHPNYDPKDDIRSHHPQNQRGPNAQQRGSGTLNAQNHDFAGIQAQTSNAPGQAQQQQTQRNITPDDEDQRWPPEVNRRYEEFLEQERKFVTEGQWDQFPMGSRLFIGNLPTEKVTKRDIFHRFYRHGRLAQISIKQAYGFVQFLDAESCRRALETEQGQAVRGRKMHLEISKPQRNTKKIDPPISAARRRSRSPDYTRGGTGPVRDNRYGGHPNSMSPRDRDRRFRDRDDYRPMRSPSPRGPGRGIRSRDRSRDRFDARYRSRSRTPPRRHRSPSPRRDYTEDGLDLRRRLPHEVPDIQILVLNEGLPRDFIRYVEDTFRSQNLRSNVLILSGRFPEPAVVRRQILEGVLAIVRLDTTGLTKGKVSVQIFDRRAGANNVQFNEYADLDPTTAGLLVNNAKQNQSRSTLPPTTSYFNQPIPPHFSNPNNAFPPLPASQPNISNLIASLDGASLSQLLGAMSGSNMTQSAQPGANQGLNADLARLLAQVPSPAQTPGFGPTPQPHLAQLNSQFPALASLLASQSQTVAPPVQAPAQSGPTPDMNEIMAQLAQRTLGSPIRRYAVSSAASAKKTGHNIAAAPPPLSKANKTKAPAKTTSSPPLQPARNAPSSTLPPASLPASRSTTATTLRANEKLNLPPIAYAPEISVPARKADQNFIKWLWSAGRAYLSFYKTGISHVRQTAKLAKTLRKKAAQGPNKDMSQVLTRAEWQLVRRSRTDVLRLPVFGVLMLLLGEWLPVVVLYLTPVIPEACRIPQQVERALRKREDKRQDRLRKIGLDAMRLLSKDRPSAATTTSYDLSSISLSKGQTVLNGKNWQDMTLFELCLTAAQLDCYPALFDWVPLTPPKWLLQRNVRKKMEYLETDRKLIDRDGGPNGLNAEEVKRACVDRGLPVLGKREDELRKALAVFWMERKV</sequence>
<feature type="compositionally biased region" description="Low complexity" evidence="3">
    <location>
        <begin position="129"/>
        <end position="146"/>
    </location>
</feature>
<dbReference type="InterPro" id="IPR035979">
    <property type="entry name" value="RBD_domain_sf"/>
</dbReference>
<organism evidence="6 7">
    <name type="scientific">Curvularia clavata</name>
    <dbReference type="NCBI Taxonomy" id="95742"/>
    <lineage>
        <taxon>Eukaryota</taxon>
        <taxon>Fungi</taxon>
        <taxon>Dikarya</taxon>
        <taxon>Ascomycota</taxon>
        <taxon>Pezizomycotina</taxon>
        <taxon>Dothideomycetes</taxon>
        <taxon>Pleosporomycetidae</taxon>
        <taxon>Pleosporales</taxon>
        <taxon>Pleosporineae</taxon>
        <taxon>Pleosporaceae</taxon>
        <taxon>Curvularia</taxon>
    </lineage>
</organism>
<feature type="domain" description="Letm1 RBD" evidence="5">
    <location>
        <begin position="981"/>
        <end position="1154"/>
    </location>
</feature>
<feature type="region of interest" description="Disordered" evidence="3">
    <location>
        <begin position="121"/>
        <end position="153"/>
    </location>
</feature>
<dbReference type="VEuPathDB" id="FungiDB:yc1106_00398"/>
<keyword evidence="7" id="KW-1185">Reference proteome</keyword>
<feature type="compositionally biased region" description="Polar residues" evidence="3">
    <location>
        <begin position="258"/>
        <end position="276"/>
    </location>
</feature>
<gene>
    <name evidence="6" type="ORF">yc1106_00398</name>
</gene>
<feature type="compositionally biased region" description="Polar residues" evidence="3">
    <location>
        <begin position="211"/>
        <end position="224"/>
    </location>
</feature>
<dbReference type="GO" id="GO:0043022">
    <property type="term" value="F:ribosome binding"/>
    <property type="evidence" value="ECO:0007669"/>
    <property type="project" value="InterPro"/>
</dbReference>
<feature type="compositionally biased region" description="Basic and acidic residues" evidence="3">
    <location>
        <begin position="489"/>
        <end position="502"/>
    </location>
</feature>
<dbReference type="SMART" id="SM00360">
    <property type="entry name" value="RRM"/>
    <property type="match status" value="1"/>
</dbReference>
<dbReference type="PROSITE" id="PS50102">
    <property type="entry name" value="RRM"/>
    <property type="match status" value="1"/>
</dbReference>
<evidence type="ECO:0008006" key="8">
    <source>
        <dbReference type="Google" id="ProtNLM"/>
    </source>
</evidence>
<evidence type="ECO:0000256" key="3">
    <source>
        <dbReference type="SAM" id="MobiDB-lite"/>
    </source>
</evidence>
<feature type="region of interest" description="Disordered" evidence="3">
    <location>
        <begin position="288"/>
        <end position="315"/>
    </location>
</feature>
<dbReference type="GO" id="GO:0003723">
    <property type="term" value="F:RNA binding"/>
    <property type="evidence" value="ECO:0007669"/>
    <property type="project" value="UniProtKB-UniRule"/>
</dbReference>
<dbReference type="InterPro" id="IPR033122">
    <property type="entry name" value="LETM1-like_RBD"/>
</dbReference>
<dbReference type="PROSITE" id="PS51758">
    <property type="entry name" value="LETM1_RBD"/>
    <property type="match status" value="1"/>
</dbReference>
<dbReference type="InterPro" id="IPR034167">
    <property type="entry name" value="Nab3_RRM"/>
</dbReference>
<dbReference type="InterPro" id="IPR052600">
    <property type="entry name" value="Nuc_rcpt_coact/corep"/>
</dbReference>
<feature type="domain" description="RRM" evidence="4">
    <location>
        <begin position="344"/>
        <end position="415"/>
    </location>
</feature>
<dbReference type="Pfam" id="PF07766">
    <property type="entry name" value="LETM1_RBD"/>
    <property type="match status" value="1"/>
</dbReference>
<keyword evidence="1" id="KW-0694">RNA-binding</keyword>
<feature type="region of interest" description="Disordered" evidence="3">
    <location>
        <begin position="806"/>
        <end position="871"/>
    </location>
</feature>
<dbReference type="Proteomes" id="UP001056012">
    <property type="component" value="Chromosome 1"/>
</dbReference>